<reference evidence="1" key="1">
    <citation type="submission" date="2014-11" db="EMBL/GenBank/DDBJ databases">
        <authorList>
            <person name="Amaro Gonzalez C."/>
        </authorList>
    </citation>
    <scope>NUCLEOTIDE SEQUENCE</scope>
</reference>
<accession>A0A0E9W3P4</accession>
<proteinExistence type="predicted"/>
<sequence>MFNTETFYTYLIVS</sequence>
<organism evidence="1">
    <name type="scientific">Anguilla anguilla</name>
    <name type="common">European freshwater eel</name>
    <name type="synonym">Muraena anguilla</name>
    <dbReference type="NCBI Taxonomy" id="7936"/>
    <lineage>
        <taxon>Eukaryota</taxon>
        <taxon>Metazoa</taxon>
        <taxon>Chordata</taxon>
        <taxon>Craniata</taxon>
        <taxon>Vertebrata</taxon>
        <taxon>Euteleostomi</taxon>
        <taxon>Actinopterygii</taxon>
        <taxon>Neopterygii</taxon>
        <taxon>Teleostei</taxon>
        <taxon>Anguilliformes</taxon>
        <taxon>Anguillidae</taxon>
        <taxon>Anguilla</taxon>
    </lineage>
</organism>
<dbReference type="EMBL" id="GBXM01024372">
    <property type="protein sequence ID" value="JAH84205.1"/>
    <property type="molecule type" value="Transcribed_RNA"/>
</dbReference>
<evidence type="ECO:0000313" key="1">
    <source>
        <dbReference type="EMBL" id="JAH84205.1"/>
    </source>
</evidence>
<name>A0A0E9W3P4_ANGAN</name>
<protein>
    <submittedName>
        <fullName evidence="1">Uncharacterized protein</fullName>
    </submittedName>
</protein>
<reference evidence="1" key="2">
    <citation type="journal article" date="2015" name="Fish Shellfish Immunol.">
        <title>Early steps in the European eel (Anguilla anguilla)-Vibrio vulnificus interaction in the gills: Role of the RtxA13 toxin.</title>
        <authorList>
            <person name="Callol A."/>
            <person name="Pajuelo D."/>
            <person name="Ebbesson L."/>
            <person name="Teles M."/>
            <person name="MacKenzie S."/>
            <person name="Amaro C."/>
        </authorList>
    </citation>
    <scope>NUCLEOTIDE SEQUENCE</scope>
</reference>